<keyword evidence="2" id="KW-0408">Iron</keyword>
<dbReference type="InterPro" id="IPR001433">
    <property type="entry name" value="OxRdtase_FAD/NAD-bd"/>
</dbReference>
<dbReference type="AlphaFoldDB" id="A0A4R8CH91"/>
<dbReference type="InterPro" id="IPR050415">
    <property type="entry name" value="MRET"/>
</dbReference>
<evidence type="ECO:0000259" key="4">
    <source>
        <dbReference type="PROSITE" id="PS51384"/>
    </source>
</evidence>
<dbReference type="EMBL" id="SODP01000001">
    <property type="protein sequence ID" value="TDW74901.1"/>
    <property type="molecule type" value="Genomic_DNA"/>
</dbReference>
<evidence type="ECO:0000313" key="5">
    <source>
        <dbReference type="EMBL" id="TDW74901.1"/>
    </source>
</evidence>
<dbReference type="InterPro" id="IPR008333">
    <property type="entry name" value="Cbr1-like_FAD-bd_dom"/>
</dbReference>
<comment type="caution">
    <text evidence="5">The sequence shown here is derived from an EMBL/GenBank/DDBJ whole genome shotgun (WGS) entry which is preliminary data.</text>
</comment>
<dbReference type="PANTHER" id="PTHR47354:SF5">
    <property type="entry name" value="PROTEIN RFBI"/>
    <property type="match status" value="1"/>
</dbReference>
<name>A0A4R8CH91_9ACTN</name>
<dbReference type="GO" id="GO:0016491">
    <property type="term" value="F:oxidoreductase activity"/>
    <property type="evidence" value="ECO:0007669"/>
    <property type="project" value="InterPro"/>
</dbReference>
<dbReference type="PRINTS" id="PR00371">
    <property type="entry name" value="FPNCR"/>
</dbReference>
<evidence type="ECO:0000256" key="1">
    <source>
        <dbReference type="ARBA" id="ARBA00001974"/>
    </source>
</evidence>
<comment type="cofactor">
    <cofactor evidence="1">
        <name>FAD</name>
        <dbReference type="ChEBI" id="CHEBI:57692"/>
    </cofactor>
</comment>
<sequence>MERTAPQRRLSWQTGTVVEAVQETTEARTIKLAVPEWTTHRPGQHVDVRLTAADGYQAERSYSIASAPEDEYVVLTVERIVNGEVSPYLVDELRVGDELALRGPLGGYFVWGDELGGPLFLVAGGSGLVPLRAMLRHHRAAGSRVPVRLLCSARSLDLLIYRDELMEIAAYDLFDISVTLTREPAGSWRGYRRRVDGELLTETGWPAADRPLTYICGPTGFVETAADHLVALGHDPLRIRTERFGGTGMTRASTPGD</sequence>
<protein>
    <submittedName>
        <fullName evidence="5">Ferredoxin-NADP reductase</fullName>
    </submittedName>
</protein>
<evidence type="ECO:0000313" key="6">
    <source>
        <dbReference type="Proteomes" id="UP000295146"/>
    </source>
</evidence>
<keyword evidence="2" id="KW-0001">2Fe-2S</keyword>
<dbReference type="PRINTS" id="PR00410">
    <property type="entry name" value="PHEHYDRXLASE"/>
</dbReference>
<dbReference type="InterPro" id="IPR017938">
    <property type="entry name" value="Riboflavin_synthase-like_b-brl"/>
</dbReference>
<dbReference type="PANTHER" id="PTHR47354">
    <property type="entry name" value="NADH OXIDOREDUCTASE HCR"/>
    <property type="match status" value="1"/>
</dbReference>
<proteinExistence type="predicted"/>
<dbReference type="GO" id="GO:0051537">
    <property type="term" value="F:2 iron, 2 sulfur cluster binding"/>
    <property type="evidence" value="ECO:0007669"/>
    <property type="project" value="UniProtKB-KW"/>
</dbReference>
<dbReference type="Gene3D" id="2.40.30.10">
    <property type="entry name" value="Translation factors"/>
    <property type="match status" value="1"/>
</dbReference>
<keyword evidence="3" id="KW-0411">Iron-sulfur</keyword>
<dbReference type="SUPFAM" id="SSF63380">
    <property type="entry name" value="Riboflavin synthase domain-like"/>
    <property type="match status" value="1"/>
</dbReference>
<dbReference type="SUPFAM" id="SSF52343">
    <property type="entry name" value="Ferredoxin reductase-like, C-terminal NADP-linked domain"/>
    <property type="match status" value="1"/>
</dbReference>
<dbReference type="RefSeq" id="WP_134096694.1">
    <property type="nucleotide sequence ID" value="NZ_SODP01000001.1"/>
</dbReference>
<feature type="domain" description="FAD-binding FR-type" evidence="4">
    <location>
        <begin position="10"/>
        <end position="111"/>
    </location>
</feature>
<dbReference type="Proteomes" id="UP000295146">
    <property type="component" value="Unassembled WGS sequence"/>
</dbReference>
<reference evidence="5 6" key="1">
    <citation type="submission" date="2019-03" db="EMBL/GenBank/DDBJ databases">
        <title>Genomic Encyclopedia of Type Strains, Phase III (KMG-III): the genomes of soil and plant-associated and newly described type strains.</title>
        <authorList>
            <person name="Whitman W."/>
        </authorList>
    </citation>
    <scope>NUCLEOTIDE SEQUENCE [LARGE SCALE GENOMIC DNA]</scope>
    <source>
        <strain evidence="5 6">VKM Ac-2573</strain>
    </source>
</reference>
<gene>
    <name evidence="5" type="ORF">EV653_0002</name>
</gene>
<dbReference type="PROSITE" id="PS51384">
    <property type="entry name" value="FAD_FR"/>
    <property type="match status" value="1"/>
</dbReference>
<dbReference type="OrthoDB" id="5179582at2"/>
<evidence type="ECO:0000256" key="3">
    <source>
        <dbReference type="ARBA" id="ARBA00023014"/>
    </source>
</evidence>
<accession>A0A4R8CH91</accession>
<dbReference type="InterPro" id="IPR001709">
    <property type="entry name" value="Flavoprot_Pyr_Nucl_cyt_Rdtase"/>
</dbReference>
<dbReference type="InterPro" id="IPR017927">
    <property type="entry name" value="FAD-bd_FR_type"/>
</dbReference>
<dbReference type="Pfam" id="PF00175">
    <property type="entry name" value="NAD_binding_1"/>
    <property type="match status" value="1"/>
</dbReference>
<evidence type="ECO:0000256" key="2">
    <source>
        <dbReference type="ARBA" id="ARBA00022714"/>
    </source>
</evidence>
<keyword evidence="2" id="KW-0479">Metal-binding</keyword>
<dbReference type="CDD" id="cd06217">
    <property type="entry name" value="FNR_iron_sulfur_binding_3"/>
    <property type="match status" value="1"/>
</dbReference>
<organism evidence="5 6">
    <name type="scientific">Kribbella pratensis</name>
    <dbReference type="NCBI Taxonomy" id="2512112"/>
    <lineage>
        <taxon>Bacteria</taxon>
        <taxon>Bacillati</taxon>
        <taxon>Actinomycetota</taxon>
        <taxon>Actinomycetes</taxon>
        <taxon>Propionibacteriales</taxon>
        <taxon>Kribbellaceae</taxon>
        <taxon>Kribbella</taxon>
    </lineage>
</organism>
<dbReference type="Pfam" id="PF00970">
    <property type="entry name" value="FAD_binding_6"/>
    <property type="match status" value="1"/>
</dbReference>
<dbReference type="InterPro" id="IPR039261">
    <property type="entry name" value="FNR_nucleotide-bd"/>
</dbReference>
<dbReference type="Gene3D" id="3.40.50.80">
    <property type="entry name" value="Nucleotide-binding domain of ferredoxin-NADP reductase (FNR) module"/>
    <property type="match status" value="1"/>
</dbReference>
<keyword evidence="6" id="KW-1185">Reference proteome</keyword>